<comment type="caution">
    <text evidence="2">The sequence shown here is derived from an EMBL/GenBank/DDBJ whole genome shotgun (WGS) entry which is preliminary data.</text>
</comment>
<dbReference type="Proteomes" id="UP001054945">
    <property type="component" value="Unassembled WGS sequence"/>
</dbReference>
<keyword evidence="3" id="KW-1185">Reference proteome</keyword>
<sequence length="84" mass="9342">MEPSKNRSPFIKKGLERNDEQIRLGNLTSSAPKKSSAAIRRATTQQINRWNGGRSDVFVFRQGRREGSSISSGSHHLPGTKTFS</sequence>
<dbReference type="AlphaFoldDB" id="A0AAV4NR47"/>
<name>A0AAV4NR47_CAEEX</name>
<feature type="region of interest" description="Disordered" evidence="1">
    <location>
        <begin position="63"/>
        <end position="84"/>
    </location>
</feature>
<organism evidence="2 3">
    <name type="scientific">Caerostris extrusa</name>
    <name type="common">Bark spider</name>
    <name type="synonym">Caerostris bankana</name>
    <dbReference type="NCBI Taxonomy" id="172846"/>
    <lineage>
        <taxon>Eukaryota</taxon>
        <taxon>Metazoa</taxon>
        <taxon>Ecdysozoa</taxon>
        <taxon>Arthropoda</taxon>
        <taxon>Chelicerata</taxon>
        <taxon>Arachnida</taxon>
        <taxon>Araneae</taxon>
        <taxon>Araneomorphae</taxon>
        <taxon>Entelegynae</taxon>
        <taxon>Araneoidea</taxon>
        <taxon>Araneidae</taxon>
        <taxon>Caerostris</taxon>
    </lineage>
</organism>
<protein>
    <submittedName>
        <fullName evidence="2">Uncharacterized protein</fullName>
    </submittedName>
</protein>
<evidence type="ECO:0000256" key="1">
    <source>
        <dbReference type="SAM" id="MobiDB-lite"/>
    </source>
</evidence>
<dbReference type="EMBL" id="BPLR01021120">
    <property type="protein sequence ID" value="GIX86223.1"/>
    <property type="molecule type" value="Genomic_DNA"/>
</dbReference>
<evidence type="ECO:0000313" key="3">
    <source>
        <dbReference type="Proteomes" id="UP001054945"/>
    </source>
</evidence>
<gene>
    <name evidence="2" type="ORF">CEXT_150971</name>
</gene>
<evidence type="ECO:0000313" key="2">
    <source>
        <dbReference type="EMBL" id="GIX86223.1"/>
    </source>
</evidence>
<accession>A0AAV4NR47</accession>
<reference evidence="2 3" key="1">
    <citation type="submission" date="2021-06" db="EMBL/GenBank/DDBJ databases">
        <title>Caerostris extrusa draft genome.</title>
        <authorList>
            <person name="Kono N."/>
            <person name="Arakawa K."/>
        </authorList>
    </citation>
    <scope>NUCLEOTIDE SEQUENCE [LARGE SCALE GENOMIC DNA]</scope>
</reference>
<proteinExistence type="predicted"/>